<feature type="coiled-coil region" evidence="7">
    <location>
        <begin position="751"/>
        <end position="827"/>
    </location>
</feature>
<dbReference type="Gene3D" id="2.30.30.190">
    <property type="entry name" value="CAP Gly-rich-like domain"/>
    <property type="match status" value="1"/>
</dbReference>
<dbReference type="SMART" id="SM01052">
    <property type="entry name" value="CAP_GLY"/>
    <property type="match status" value="1"/>
</dbReference>
<name>A0ABP0SLP2_9DINO</name>
<dbReference type="InterPro" id="IPR036465">
    <property type="entry name" value="vWFA_dom_sf"/>
</dbReference>
<dbReference type="PANTHER" id="PTHR18916:SF6">
    <property type="entry name" value="DYNACTIN SUBUNIT 1"/>
    <property type="match status" value="1"/>
</dbReference>
<dbReference type="InterPro" id="IPR000938">
    <property type="entry name" value="CAP-Gly_domain"/>
</dbReference>
<keyword evidence="5 7" id="KW-0175">Coiled coil</keyword>
<evidence type="ECO:0000256" key="1">
    <source>
        <dbReference type="ARBA" id="ARBA00004186"/>
    </source>
</evidence>
<sequence>MAKVRFSVAGDTTGGGAKLDLTVGDKVELAVSGKLASGVVRFLGTTDFAHGNWAGIRLDEPIGKNDGTVDGKFYFECERDHGLFARPDTMRKKAAGPRRPQKTLPLHSYNEYNQIKLRSEAEALEVAHAELALQFEEREAEYKAEQMQKELNRHRSESDGLEHRAEMMQQELRQELAAAQEQCVFWQQMVGSDTEEADLRGLEESRKGADEMQSREAELKEEVQEAVEEKRSAEEVAKSLQARLEQKEKELRRRQDELEEAAKAANDAGEEARKAKIARQTTQTELQQEAELVQQELNAVLSQQQHEQSAAQRAEAEASNLRLEMEEVQKVSESAKAREGQLEAKVLKMQEDMFLSEGKHKEVQFEGRLEQHKFEEECLMLKKLLATSEQALEVKKDLADWQDPFSRDHSNVATRQAVSATLEEQLNESRQWFLQLKSELQRKLEAIEVANAGSASNLQKVSQVEALLRNFNSEYQKDVKGHLSTLTEKFDKSRQELAEAERKETEIKKEVEEAVRGRRSAEEVAESLQAQLRQKDDADEEARKSQSEKQGLQTDQTELEKKTELMRQELNAVQDESVMWQQKLSSSENRMAFARSRFQKAIASEEEMESRETELKEEVQEAVGEQRLAEEAVNSLQARLEQKENELRQRQDKLKETAKAATDAEEETQKLRLELEAKIALQTEKTELEVYAKLMQEELNAAQAEQVALRHTIERTETGEGHLRQELAAEKAEKSAECKRCPASKGEAAQTTLADEKMRNLEEALSKARSQHDKELAASRGEIEALEQKGFQKSFYRTLSQAQDKELAALREQIDVLERREQKRQSAEEVWREYAIRELVRHCEERNARDYCAALERALAIGVPFEKLPHVYSIQRVGKELQLPDMRCGVVTMQLCLILDYTSSMKEHVENVRMSVAQIMDNIRNFQVPLQPYAHVELEIGAVAFNDWDTGTVQRDRPVVAAFGGKEIRKEHHGSLTESDFNLGGQFTKDSNKIVAWMNQGLGDGGMIPEELTGALLAASHLKWSAHKRLAIAFTNAPCHGKDYSNAPHDDFCNSDSGLTCTGVPEKPLERLRDQGVKVCLFHTGQKTVTTMCEKLQETLPDLVCEKLVPTEIAARVTDLLEENLKLQPFTYLLKPLLSSKQISEDSPLSHDINIEAGGTAQKHHIGSSHFLFLGFAVNPVVVSLRRPPDPTLDAFFQSASDKVPIDGVFGEKSYILTIEPKEESVLKKEYAKHELGRSFDEQNARNYRAACDLARSFGVPIDEFPGVYRLCWQQHWSEIAPALISAVEKKQQLEPLKYSLELYDPYNEKAEEEITSDLMPTLEIDVEKEHIIRRRNISAQSLLFIHHMMDNAHPTDPTVCRVTVRRGADPNLDLFYQRSGTVEVDGTTSRRSCVIYMEPEKAYKHCKADATLVKHRISSLCTATLLWGDGKPSDKCLSEDMWSHLACSGLWAAADQPWARGQIGGHGEDQSDMELSTTVNGQTLNIRSKEVEGCVFDQIEDPAANISFRKTGRFEIYVSNYNLDDADVPFTVIVRKSGEEEAEFNAVWPRTGEKNQLMKVCTVDVTTEDLKEKPQASRLKEEEHILGALRDKLKPNRGG</sequence>
<keyword evidence="3" id="KW-0493">Microtubule</keyword>
<reference evidence="10 11" key="1">
    <citation type="submission" date="2024-02" db="EMBL/GenBank/DDBJ databases">
        <authorList>
            <person name="Chen Y."/>
            <person name="Shah S."/>
            <person name="Dougan E. K."/>
            <person name="Thang M."/>
            <person name="Chan C."/>
        </authorList>
    </citation>
    <scope>NUCLEOTIDE SEQUENCE [LARGE SCALE GENOMIC DNA]</scope>
</reference>
<organism evidence="10 11">
    <name type="scientific">Durusdinium trenchii</name>
    <dbReference type="NCBI Taxonomy" id="1381693"/>
    <lineage>
        <taxon>Eukaryota</taxon>
        <taxon>Sar</taxon>
        <taxon>Alveolata</taxon>
        <taxon>Dinophyceae</taxon>
        <taxon>Suessiales</taxon>
        <taxon>Symbiodiniaceae</taxon>
        <taxon>Durusdinium</taxon>
    </lineage>
</organism>
<feature type="region of interest" description="Disordered" evidence="8">
    <location>
        <begin position="512"/>
        <end position="558"/>
    </location>
</feature>
<evidence type="ECO:0000256" key="5">
    <source>
        <dbReference type="ARBA" id="ARBA00023054"/>
    </source>
</evidence>
<dbReference type="PROSITE" id="PS50245">
    <property type="entry name" value="CAP_GLY_2"/>
    <property type="match status" value="1"/>
</dbReference>
<evidence type="ECO:0000256" key="7">
    <source>
        <dbReference type="SAM" id="Coils"/>
    </source>
</evidence>
<dbReference type="PROSITE" id="PS00845">
    <property type="entry name" value="CAP_GLY_1"/>
    <property type="match status" value="1"/>
</dbReference>
<evidence type="ECO:0000313" key="10">
    <source>
        <dbReference type="EMBL" id="CAK9113322.1"/>
    </source>
</evidence>
<dbReference type="InterPro" id="IPR036859">
    <property type="entry name" value="CAP-Gly_dom_sf"/>
</dbReference>
<dbReference type="Pfam" id="PF01302">
    <property type="entry name" value="CAP_GLY"/>
    <property type="match status" value="1"/>
</dbReference>
<feature type="domain" description="CAP-Gly" evidence="9">
    <location>
        <begin position="44"/>
        <end position="86"/>
    </location>
</feature>
<evidence type="ECO:0000259" key="9">
    <source>
        <dbReference type="PROSITE" id="PS50245"/>
    </source>
</evidence>
<evidence type="ECO:0000313" key="11">
    <source>
        <dbReference type="Proteomes" id="UP001642484"/>
    </source>
</evidence>
<dbReference type="PANTHER" id="PTHR18916">
    <property type="entry name" value="DYNACTIN 1-RELATED MICROTUBULE-BINDING"/>
    <property type="match status" value="1"/>
</dbReference>
<feature type="compositionally biased region" description="Basic and acidic residues" evidence="8">
    <location>
        <begin position="512"/>
        <end position="522"/>
    </location>
</feature>
<keyword evidence="4" id="KW-0243">Dynein</keyword>
<dbReference type="Proteomes" id="UP001642484">
    <property type="component" value="Unassembled WGS sequence"/>
</dbReference>
<comment type="caution">
    <text evidence="10">The sequence shown here is derived from an EMBL/GenBank/DDBJ whole genome shotgun (WGS) entry which is preliminary data.</text>
</comment>
<evidence type="ECO:0000256" key="3">
    <source>
        <dbReference type="ARBA" id="ARBA00022701"/>
    </source>
</evidence>
<dbReference type="EMBL" id="CAXAMN010027839">
    <property type="protein sequence ID" value="CAK9113322.1"/>
    <property type="molecule type" value="Genomic_DNA"/>
</dbReference>
<keyword evidence="11" id="KW-1185">Reference proteome</keyword>
<evidence type="ECO:0000256" key="4">
    <source>
        <dbReference type="ARBA" id="ARBA00023017"/>
    </source>
</evidence>
<keyword evidence="2" id="KW-0963">Cytoplasm</keyword>
<evidence type="ECO:0000256" key="6">
    <source>
        <dbReference type="ARBA" id="ARBA00023212"/>
    </source>
</evidence>
<protein>
    <recommendedName>
        <fullName evidence="9">CAP-Gly domain-containing protein</fullName>
    </recommendedName>
</protein>
<gene>
    <name evidence="10" type="ORF">CCMP2556_LOCUS52456</name>
</gene>
<comment type="subcellular location">
    <subcellularLocation>
        <location evidence="1">Cytoplasm</location>
        <location evidence="1">Cytoskeleton</location>
        <location evidence="1">Spindle</location>
    </subcellularLocation>
</comment>
<dbReference type="SUPFAM" id="SSF74924">
    <property type="entry name" value="Cap-Gly domain"/>
    <property type="match status" value="1"/>
</dbReference>
<feature type="region of interest" description="Disordered" evidence="8">
    <location>
        <begin position="247"/>
        <end position="280"/>
    </location>
</feature>
<feature type="compositionally biased region" description="Basic and acidic residues" evidence="8">
    <location>
        <begin position="533"/>
        <end position="547"/>
    </location>
</feature>
<feature type="compositionally biased region" description="Basic and acidic residues" evidence="8">
    <location>
        <begin position="643"/>
        <end position="658"/>
    </location>
</feature>
<accession>A0ABP0SLP2</accession>
<keyword evidence="6" id="KW-0206">Cytoskeleton</keyword>
<evidence type="ECO:0000256" key="8">
    <source>
        <dbReference type="SAM" id="MobiDB-lite"/>
    </source>
</evidence>
<evidence type="ECO:0000256" key="2">
    <source>
        <dbReference type="ARBA" id="ARBA00022490"/>
    </source>
</evidence>
<feature type="compositionally biased region" description="Basic and acidic residues" evidence="8">
    <location>
        <begin position="247"/>
        <end position="262"/>
    </location>
</feature>
<proteinExistence type="predicted"/>
<dbReference type="Gene3D" id="3.40.50.410">
    <property type="entry name" value="von Willebrand factor, type A domain"/>
    <property type="match status" value="1"/>
</dbReference>
<feature type="region of interest" description="Disordered" evidence="8">
    <location>
        <begin position="643"/>
        <end position="668"/>
    </location>
</feature>